<protein>
    <recommendedName>
        <fullName evidence="2">AB hydrolase-1 domain-containing protein</fullName>
    </recommendedName>
</protein>
<comment type="caution">
    <text evidence="3">The sequence shown here is derived from an EMBL/GenBank/DDBJ whole genome shotgun (WGS) entry which is preliminary data.</text>
</comment>
<evidence type="ECO:0000313" key="4">
    <source>
        <dbReference type="Proteomes" id="UP000265427"/>
    </source>
</evidence>
<dbReference type="PANTHER" id="PTHR43798">
    <property type="entry name" value="MONOACYLGLYCEROL LIPASE"/>
    <property type="match status" value="1"/>
</dbReference>
<dbReference type="SUPFAM" id="SSF53474">
    <property type="entry name" value="alpha/beta-Hydrolases"/>
    <property type="match status" value="1"/>
</dbReference>
<dbReference type="GO" id="GO:0016020">
    <property type="term" value="C:membrane"/>
    <property type="evidence" value="ECO:0007669"/>
    <property type="project" value="TreeGrafter"/>
</dbReference>
<accession>A0A397B1Z4</accession>
<reference evidence="3 4" key="1">
    <citation type="submission" date="2018-08" db="EMBL/GenBank/DDBJ databases">
        <title>Aphanomyces genome sequencing and annotation.</title>
        <authorList>
            <person name="Minardi D."/>
            <person name="Oidtmann B."/>
            <person name="Van Der Giezen M."/>
            <person name="Studholme D.J."/>
        </authorList>
    </citation>
    <scope>NUCLEOTIDE SEQUENCE [LARGE SCALE GENOMIC DNA]</scope>
    <source>
        <strain evidence="3 4">Kv</strain>
    </source>
</reference>
<feature type="region of interest" description="Disordered" evidence="1">
    <location>
        <begin position="203"/>
        <end position="222"/>
    </location>
</feature>
<dbReference type="InterPro" id="IPR050266">
    <property type="entry name" value="AB_hydrolase_sf"/>
</dbReference>
<dbReference type="Proteomes" id="UP000265427">
    <property type="component" value="Unassembled WGS sequence"/>
</dbReference>
<feature type="domain" description="AB hydrolase-1" evidence="2">
    <location>
        <begin position="56"/>
        <end position="311"/>
    </location>
</feature>
<name>A0A397B1Z4_APHAT</name>
<dbReference type="AlphaFoldDB" id="A0A397B1Z4"/>
<dbReference type="InterPro" id="IPR029058">
    <property type="entry name" value="AB_hydrolase_fold"/>
</dbReference>
<organism evidence="3 4">
    <name type="scientific">Aphanomyces astaci</name>
    <name type="common">Crayfish plague agent</name>
    <dbReference type="NCBI Taxonomy" id="112090"/>
    <lineage>
        <taxon>Eukaryota</taxon>
        <taxon>Sar</taxon>
        <taxon>Stramenopiles</taxon>
        <taxon>Oomycota</taxon>
        <taxon>Saprolegniomycetes</taxon>
        <taxon>Saprolegniales</taxon>
        <taxon>Verrucalvaceae</taxon>
        <taxon>Aphanomyces</taxon>
    </lineage>
</organism>
<sequence length="355" mass="39302">MTAPPTSSFSVSFLRKATELLFLQRRRSKLGVAVRSVRAGGYTWSYLDNSSSSRVTVVFIHGFSSEKDTWLNIMGYLAQPARLLAPDLPGHGATTPSSPFHNYSVGAQVRNLLTFLDKAVGPDIPVHLVGHSMGGLIAGVFAATFPHLVSSVTLLCPAGISMPTRSPVLAMLEDTGVNLMQATTVDAMQTLLWYAEAKPGHPISSRRNTTSSSFHHNHLATPSSHKLRTRSNRFLSRFYAKHQADRKQVVDKILSDMLPERTTLEDRLADIEAPTLVLWGSDDQILDVSCVDNIHRHEWINTVVVAGCGHTLPQRRPEVCAAYIVQMIQRSKRWLTDMESTAVLTSSSKIDYYFE</sequence>
<dbReference type="Pfam" id="PF00561">
    <property type="entry name" value="Abhydrolase_1"/>
    <property type="match status" value="1"/>
</dbReference>
<dbReference type="InterPro" id="IPR000073">
    <property type="entry name" value="AB_hydrolase_1"/>
</dbReference>
<gene>
    <name evidence="3" type="ORF">DYB36_003308</name>
</gene>
<dbReference type="PANTHER" id="PTHR43798:SF33">
    <property type="entry name" value="HYDROLASE, PUTATIVE (AFU_ORTHOLOGUE AFUA_2G14860)-RELATED"/>
    <property type="match status" value="1"/>
</dbReference>
<dbReference type="PRINTS" id="PR00111">
    <property type="entry name" value="ABHYDROLASE"/>
</dbReference>
<feature type="compositionally biased region" description="Polar residues" evidence="1">
    <location>
        <begin position="205"/>
        <end position="222"/>
    </location>
</feature>
<dbReference type="Gene3D" id="3.40.50.1820">
    <property type="entry name" value="alpha/beta hydrolase"/>
    <property type="match status" value="1"/>
</dbReference>
<evidence type="ECO:0000259" key="2">
    <source>
        <dbReference type="Pfam" id="PF00561"/>
    </source>
</evidence>
<evidence type="ECO:0000313" key="3">
    <source>
        <dbReference type="EMBL" id="RHY11737.1"/>
    </source>
</evidence>
<dbReference type="EMBL" id="QUSZ01004987">
    <property type="protein sequence ID" value="RHY11737.1"/>
    <property type="molecule type" value="Genomic_DNA"/>
</dbReference>
<evidence type="ECO:0000256" key="1">
    <source>
        <dbReference type="SAM" id="MobiDB-lite"/>
    </source>
</evidence>
<dbReference type="VEuPathDB" id="FungiDB:H257_09041"/>
<proteinExistence type="predicted"/>